<dbReference type="AlphaFoldDB" id="A0A931IF51"/>
<gene>
    <name evidence="1" type="ORF">IT779_20395</name>
</gene>
<name>A0A931IF51_9NOCA</name>
<protein>
    <submittedName>
        <fullName evidence="1">Uncharacterized protein</fullName>
    </submittedName>
</protein>
<accession>A0A931IF51</accession>
<proteinExistence type="predicted"/>
<dbReference type="EMBL" id="JADMLG010000008">
    <property type="protein sequence ID" value="MBH0778645.1"/>
    <property type="molecule type" value="Genomic_DNA"/>
</dbReference>
<reference evidence="1" key="1">
    <citation type="submission" date="2020-11" db="EMBL/GenBank/DDBJ databases">
        <title>Nocardia NEAU-351.nov., a novel actinomycete isolated from the cow dung.</title>
        <authorList>
            <person name="Zhang X."/>
        </authorList>
    </citation>
    <scope>NUCLEOTIDE SEQUENCE</scope>
    <source>
        <strain evidence="1">NEAU-351</strain>
    </source>
</reference>
<sequence length="475" mass="51507">MVLDEVWRRLDGVDALSGPTGGPLRRTVKLVLDPLVIRPVQNPSCAGAVLDEDGATLLATRIHASADVLRATASWFTLLKQVRRAQRITEGNAQDLYFQRCFELATTKGAPDPDRDRSVAEETLRDIHELSAGRTTQALKQHLTDEARVRELTALVELAWRRRPATGTPSGTHTAPLTELLDTVAEGRWEGDGAEGQRLFDKLVAAHAGTHSGMALWHRESGPTARELGLTAHPRPVRPALGASASTADLALPFDRSIYERVFTVLQGSSDRADLPAVPELVTTEIARSCAPWALLDESLRVAAASGVALAEGLAPIGARTRESGELTVVDGATGARKSVRTIERRAHGGTRVETPALGFGAQTAAHRVVNGRWQREAYVLQARRLAVDAEAALAPDNPLAVIAAELRAPWRPYLRRLWVRLHGRDVREFGVYEPDELWDLLDGVARSVILDHRTKVKNALSAEAAAEASESRAG</sequence>
<dbReference type="RefSeq" id="WP_196151187.1">
    <property type="nucleotide sequence ID" value="NZ_JADMLG010000008.1"/>
</dbReference>
<organism evidence="1 2">
    <name type="scientific">Nocardia bovistercoris</name>
    <dbReference type="NCBI Taxonomy" id="2785916"/>
    <lineage>
        <taxon>Bacteria</taxon>
        <taxon>Bacillati</taxon>
        <taxon>Actinomycetota</taxon>
        <taxon>Actinomycetes</taxon>
        <taxon>Mycobacteriales</taxon>
        <taxon>Nocardiaceae</taxon>
        <taxon>Nocardia</taxon>
    </lineage>
</organism>
<evidence type="ECO:0000313" key="2">
    <source>
        <dbReference type="Proteomes" id="UP000655751"/>
    </source>
</evidence>
<comment type="caution">
    <text evidence="1">The sequence shown here is derived from an EMBL/GenBank/DDBJ whole genome shotgun (WGS) entry which is preliminary data.</text>
</comment>
<keyword evidence="2" id="KW-1185">Reference proteome</keyword>
<dbReference type="Proteomes" id="UP000655751">
    <property type="component" value="Unassembled WGS sequence"/>
</dbReference>
<evidence type="ECO:0000313" key="1">
    <source>
        <dbReference type="EMBL" id="MBH0778645.1"/>
    </source>
</evidence>